<keyword evidence="3" id="KW-1185">Reference proteome</keyword>
<dbReference type="HOGENOM" id="CLU_154574_0_0_10"/>
<keyword evidence="1" id="KW-0472">Membrane</keyword>
<keyword evidence="1" id="KW-0812">Transmembrane</keyword>
<dbReference type="STRING" id="28134.SAMN05444288_0891"/>
<gene>
    <name evidence="2" type="ORF">HMPREF0663_12438</name>
</gene>
<keyword evidence="1" id="KW-1133">Transmembrane helix</keyword>
<name>E7RT20_9BACT</name>
<accession>E7RT20</accession>
<proteinExistence type="predicted"/>
<feature type="transmembrane region" description="Helical" evidence="1">
    <location>
        <begin position="52"/>
        <end position="75"/>
    </location>
</feature>
<dbReference type="RefSeq" id="WP_004370684.1">
    <property type="nucleotide sequence ID" value="NZ_GL833119.1"/>
</dbReference>
<evidence type="ECO:0000313" key="3">
    <source>
        <dbReference type="Proteomes" id="UP000005580"/>
    </source>
</evidence>
<reference evidence="2" key="1">
    <citation type="submission" date="2011-01" db="EMBL/GenBank/DDBJ databases">
        <authorList>
            <person name="Muzny D."/>
            <person name="Qin X."/>
            <person name="Buhay C."/>
            <person name="Dugan-Rocha S."/>
            <person name="Ding Y."/>
            <person name="Chen G."/>
            <person name="Hawes A."/>
            <person name="Holder M."/>
            <person name="Jhangiani S."/>
            <person name="Johnson A."/>
            <person name="Khan Z."/>
            <person name="Li Z."/>
            <person name="Liu W."/>
            <person name="Liu X."/>
            <person name="Perez L."/>
            <person name="Shen H."/>
            <person name="Wang Q."/>
            <person name="Watt J."/>
            <person name="Xi L."/>
            <person name="Xin Y."/>
            <person name="Zhou J."/>
            <person name="Deng J."/>
            <person name="Jiang H."/>
            <person name="Liu Y."/>
            <person name="Qu J."/>
            <person name="Song X.-Z."/>
            <person name="Zhang L."/>
            <person name="Villasana D."/>
            <person name="Johnson A."/>
            <person name="Liu J."/>
            <person name="Liyanage D."/>
            <person name="Lorensuhewa L."/>
            <person name="Robinson T."/>
            <person name="Song A."/>
            <person name="Song B.-B."/>
            <person name="Dinh H."/>
            <person name="Thornton R."/>
            <person name="Coyle M."/>
            <person name="Francisco L."/>
            <person name="Jackson L."/>
            <person name="Javaid M."/>
            <person name="Korchina V."/>
            <person name="Kovar C."/>
            <person name="Mata R."/>
            <person name="Mathew T."/>
            <person name="Ngo R."/>
            <person name="Nguyen L."/>
            <person name="Nguyen N."/>
            <person name="Okwuonu G."/>
            <person name="Ongeri F."/>
            <person name="Pham C."/>
            <person name="Simmons D."/>
            <person name="Wilczek-Boney K."/>
            <person name="Hale W."/>
            <person name="Jakkamsetti A."/>
            <person name="Pham P."/>
            <person name="Ruth R."/>
            <person name="San Lucas F."/>
            <person name="Warren J."/>
            <person name="Zhang J."/>
            <person name="Zhao Z."/>
            <person name="Zhou C."/>
            <person name="Zhu D."/>
            <person name="Lee S."/>
            <person name="Bess C."/>
            <person name="Blankenburg K."/>
            <person name="Forbes L."/>
            <person name="Fu Q."/>
            <person name="Gubbala S."/>
            <person name="Hirani K."/>
            <person name="Jayaseelan J.C."/>
            <person name="Lara F."/>
            <person name="Munidasa M."/>
            <person name="Palculict T."/>
            <person name="Patil S."/>
            <person name="Pu L.-L."/>
            <person name="Saada N."/>
            <person name="Tang L."/>
            <person name="Weissenberger G."/>
            <person name="Zhu Y."/>
            <person name="Hemphill L."/>
            <person name="Shang Y."/>
            <person name="Youmans B."/>
            <person name="Ayvaz T."/>
            <person name="Ross M."/>
            <person name="Santibanez J."/>
            <person name="Aqrawi P."/>
            <person name="Gross S."/>
            <person name="Joshi V."/>
            <person name="Fowler G."/>
            <person name="Nazareth L."/>
            <person name="Reid J."/>
            <person name="Worley K."/>
            <person name="Petrosino J."/>
            <person name="Highlander S."/>
            <person name="Gibbs R."/>
        </authorList>
    </citation>
    <scope>NUCLEOTIDE SEQUENCE [LARGE SCALE GENOMIC DNA]</scope>
    <source>
        <strain evidence="2">ATCC 33269</strain>
    </source>
</reference>
<comment type="caution">
    <text evidence="2">The sequence shown here is derived from an EMBL/GenBank/DDBJ whole genome shotgun (WGS) entry which is preliminary data.</text>
</comment>
<protein>
    <submittedName>
        <fullName evidence="2">Uncharacterized protein</fullName>
    </submittedName>
</protein>
<evidence type="ECO:0000313" key="2">
    <source>
        <dbReference type="EMBL" id="EFZ36371.1"/>
    </source>
</evidence>
<dbReference type="Proteomes" id="UP000005580">
    <property type="component" value="Unassembled WGS sequence"/>
</dbReference>
<evidence type="ECO:0000256" key="1">
    <source>
        <dbReference type="SAM" id="Phobius"/>
    </source>
</evidence>
<dbReference type="EMBL" id="AEPE02000006">
    <property type="protein sequence ID" value="EFZ36371.1"/>
    <property type="molecule type" value="Genomic_DNA"/>
</dbReference>
<sequence>MDKEERFLKEHLGAEQPFRVPDGYFDNLPDRIMERLPERRARIVAMHRKLRYRYGIVGMAAASVCAVVFGLNLFLSKHDAQSHRLVGTQEEYASSNSYNIIDQTADYSMLDNEDIYAYVSNY</sequence>
<organism evidence="2 3">
    <name type="scientific">Hoylesella oralis ATCC 33269</name>
    <dbReference type="NCBI Taxonomy" id="873533"/>
    <lineage>
        <taxon>Bacteria</taxon>
        <taxon>Pseudomonadati</taxon>
        <taxon>Bacteroidota</taxon>
        <taxon>Bacteroidia</taxon>
        <taxon>Bacteroidales</taxon>
        <taxon>Prevotellaceae</taxon>
        <taxon>Hoylesella</taxon>
    </lineage>
</organism>
<dbReference type="AlphaFoldDB" id="E7RT20"/>
<dbReference type="eggNOG" id="ENOG5033BH4">
    <property type="taxonomic scope" value="Bacteria"/>
</dbReference>